<dbReference type="AlphaFoldDB" id="A0A4S2LJR9"/>
<evidence type="ECO:0000259" key="8">
    <source>
        <dbReference type="Pfam" id="PF05010"/>
    </source>
</evidence>
<evidence type="ECO:0000256" key="5">
    <source>
        <dbReference type="ARBA" id="ARBA00023212"/>
    </source>
</evidence>
<protein>
    <recommendedName>
        <fullName evidence="8">Transforming acidic coiled-coil-containing protein C-terminal domain-containing protein</fullName>
    </recommendedName>
</protein>
<gene>
    <name evidence="9" type="ORF">CRM22_008101</name>
</gene>
<keyword evidence="3" id="KW-0963">Cytoplasm</keyword>
<name>A0A4S2LJR9_OPIFE</name>
<evidence type="ECO:0000256" key="1">
    <source>
        <dbReference type="ARBA" id="ARBA00004245"/>
    </source>
</evidence>
<dbReference type="OrthoDB" id="6250675at2759"/>
<feature type="coiled-coil region" evidence="6">
    <location>
        <begin position="762"/>
        <end position="792"/>
    </location>
</feature>
<evidence type="ECO:0000256" key="6">
    <source>
        <dbReference type="SAM" id="Coils"/>
    </source>
</evidence>
<feature type="region of interest" description="Disordered" evidence="7">
    <location>
        <begin position="313"/>
        <end position="393"/>
    </location>
</feature>
<dbReference type="EMBL" id="SJOL01008062">
    <property type="protein sequence ID" value="TGZ61229.1"/>
    <property type="molecule type" value="Genomic_DNA"/>
</dbReference>
<keyword evidence="10" id="KW-1185">Reference proteome</keyword>
<reference evidence="9 10" key="1">
    <citation type="journal article" date="2019" name="BMC Genomics">
        <title>New insights from Opisthorchis felineus genome: update on genomics of the epidemiologically important liver flukes.</title>
        <authorList>
            <person name="Ershov N.I."/>
            <person name="Mordvinov V.A."/>
            <person name="Prokhortchouk E.B."/>
            <person name="Pakharukova M.Y."/>
            <person name="Gunbin K.V."/>
            <person name="Ustyantsev K."/>
            <person name="Genaev M.A."/>
            <person name="Blinov A.G."/>
            <person name="Mazur A."/>
            <person name="Boulygina E."/>
            <person name="Tsygankova S."/>
            <person name="Khrameeva E."/>
            <person name="Chekanov N."/>
            <person name="Fan G."/>
            <person name="Xiao A."/>
            <person name="Zhang H."/>
            <person name="Xu X."/>
            <person name="Yang H."/>
            <person name="Solovyev V."/>
            <person name="Lee S.M."/>
            <person name="Liu X."/>
            <person name="Afonnikov D.A."/>
            <person name="Skryabin K.G."/>
        </authorList>
    </citation>
    <scope>NUCLEOTIDE SEQUENCE [LARGE SCALE GENOMIC DNA]</scope>
    <source>
        <strain evidence="9">AK-0245</strain>
        <tissue evidence="9">Whole organism</tissue>
    </source>
</reference>
<comment type="similarity">
    <text evidence="2">Belongs to the TACC family.</text>
</comment>
<sequence length="795" mass="86223">MSSLRHNHNPNSAVSESPVLHPSETAGRHCSPCVSRASVEQSTPTPELAALKDTDRDHVHQAESYDNRQSVGEIDERVVTVVPPNRSSLDAILDRLEDAPHAPSAAIPIDDSLLLNFDPLLERPKVLEPVCDCELSNKAVPLNTSNTMAMVDRIPPTPDEQLSHRPNDVDIVEISSDAPSPSSQIPPLASGVTASSITFSPWMHHSILDQALGGSDRSPEWHVSLPTREVSGSSATSVKGHLLAHSTEYPANIDGTSESSISPNSVSIPADATDMDALAVLLGRVNVQDPSVRRADQPSDDGVHTMTTSVSLHTATPHDDAGRTPHTKSVNTPSSRFEVMRKLSQTFAPSSAPQSSSQSNTPSSMHVPHDTTKLHRSHLTESAPVDPSCSTTPKLNVSSRLSFGSISGMVSQVARSLYDRLGGVSGLSASTRTPTQADVGTNVSPVARASAHILEETEAAPSLFPTSAHDSALGAKIFPAVNPVPSTCTSFAQSGDEDVWESVDSMNDPKPSVTDSFTKSISAFDQVVDIVSENKENLQFLPTNADALLSGFHESWVISNQANSHVMTADVTSLSAATHDNLHMIQLIHGMPASVETAAGLQDSSLSDRQSDIAQEWMDLHDEVSRLRSVADNLSGLMVTYERALLDADAHLHRCNTAAVARLTRLAQERDEAVEQVANMHKACEYMVRGIQRAKETIETKKEKQAAAVRLLEKFEKKYPKMVTRTEKIVEHFITHLGDALAVNQRQQEADLRKLDKLRFDLRQAELREAAVAEQIKQLEKQSAELNRICQQFFP</sequence>
<keyword evidence="4 6" id="KW-0175">Coiled coil</keyword>
<dbReference type="InterPro" id="IPR007707">
    <property type="entry name" value="TACC_C"/>
</dbReference>
<dbReference type="Proteomes" id="UP000308267">
    <property type="component" value="Unassembled WGS sequence"/>
</dbReference>
<organism evidence="9 10">
    <name type="scientific">Opisthorchis felineus</name>
    <dbReference type="NCBI Taxonomy" id="147828"/>
    <lineage>
        <taxon>Eukaryota</taxon>
        <taxon>Metazoa</taxon>
        <taxon>Spiralia</taxon>
        <taxon>Lophotrochozoa</taxon>
        <taxon>Platyhelminthes</taxon>
        <taxon>Trematoda</taxon>
        <taxon>Digenea</taxon>
        <taxon>Opisthorchiida</taxon>
        <taxon>Opisthorchiata</taxon>
        <taxon>Opisthorchiidae</taxon>
        <taxon>Opisthorchis</taxon>
    </lineage>
</organism>
<evidence type="ECO:0000313" key="10">
    <source>
        <dbReference type="Proteomes" id="UP000308267"/>
    </source>
</evidence>
<evidence type="ECO:0000256" key="7">
    <source>
        <dbReference type="SAM" id="MobiDB-lite"/>
    </source>
</evidence>
<feature type="domain" description="Transforming acidic coiled-coil-containing protein C-terminal" evidence="8">
    <location>
        <begin position="605"/>
        <end position="791"/>
    </location>
</feature>
<proteinExistence type="inferred from homology"/>
<comment type="subcellular location">
    <subcellularLocation>
        <location evidence="1">Cytoplasm</location>
        <location evidence="1">Cytoskeleton</location>
    </subcellularLocation>
</comment>
<evidence type="ECO:0000256" key="2">
    <source>
        <dbReference type="ARBA" id="ARBA00009423"/>
    </source>
</evidence>
<feature type="region of interest" description="Disordered" evidence="7">
    <location>
        <begin position="1"/>
        <end position="45"/>
    </location>
</feature>
<evidence type="ECO:0000313" key="9">
    <source>
        <dbReference type="EMBL" id="TGZ61229.1"/>
    </source>
</evidence>
<accession>A0A4S2LJR9</accession>
<evidence type="ECO:0000256" key="4">
    <source>
        <dbReference type="ARBA" id="ARBA00023054"/>
    </source>
</evidence>
<feature type="compositionally biased region" description="Low complexity" evidence="7">
    <location>
        <begin position="344"/>
        <end position="364"/>
    </location>
</feature>
<comment type="caution">
    <text evidence="9">The sequence shown here is derived from an EMBL/GenBank/DDBJ whole genome shotgun (WGS) entry which is preliminary data.</text>
</comment>
<evidence type="ECO:0000256" key="3">
    <source>
        <dbReference type="ARBA" id="ARBA00022490"/>
    </source>
</evidence>
<keyword evidence="5" id="KW-0206">Cytoskeleton</keyword>
<dbReference type="GO" id="GO:0005856">
    <property type="term" value="C:cytoskeleton"/>
    <property type="evidence" value="ECO:0007669"/>
    <property type="project" value="UniProtKB-SubCell"/>
</dbReference>
<dbReference type="Pfam" id="PF05010">
    <property type="entry name" value="TACC_C"/>
    <property type="match status" value="1"/>
</dbReference>